<proteinExistence type="predicted"/>
<feature type="region of interest" description="Disordered" evidence="2">
    <location>
        <begin position="1293"/>
        <end position="1363"/>
    </location>
</feature>
<dbReference type="GeneID" id="94293474"/>
<feature type="region of interest" description="Disordered" evidence="2">
    <location>
        <begin position="1103"/>
        <end position="1122"/>
    </location>
</feature>
<feature type="coiled-coil region" evidence="1">
    <location>
        <begin position="170"/>
        <end position="219"/>
    </location>
</feature>
<feature type="compositionally biased region" description="Low complexity" evidence="2">
    <location>
        <begin position="823"/>
        <end position="835"/>
    </location>
</feature>
<feature type="compositionally biased region" description="Low complexity" evidence="2">
    <location>
        <begin position="954"/>
        <end position="964"/>
    </location>
</feature>
<feature type="coiled-coil region" evidence="1">
    <location>
        <begin position="461"/>
        <end position="516"/>
    </location>
</feature>
<feature type="region of interest" description="Disordered" evidence="2">
    <location>
        <begin position="879"/>
        <end position="970"/>
    </location>
</feature>
<dbReference type="OrthoDB" id="265941at2759"/>
<dbReference type="RefSeq" id="XP_067758822.1">
    <property type="nucleotide sequence ID" value="XM_067903397.1"/>
</dbReference>
<dbReference type="Proteomes" id="UP000674318">
    <property type="component" value="Unassembled WGS sequence"/>
</dbReference>
<feature type="compositionally biased region" description="Low complexity" evidence="2">
    <location>
        <begin position="1180"/>
        <end position="1194"/>
    </location>
</feature>
<organism evidence="3 4">
    <name type="scientific">Porcisia hertigi</name>
    <dbReference type="NCBI Taxonomy" id="2761500"/>
    <lineage>
        <taxon>Eukaryota</taxon>
        <taxon>Discoba</taxon>
        <taxon>Euglenozoa</taxon>
        <taxon>Kinetoplastea</taxon>
        <taxon>Metakinetoplastina</taxon>
        <taxon>Trypanosomatida</taxon>
        <taxon>Trypanosomatidae</taxon>
        <taxon>Leishmaniinae</taxon>
        <taxon>Porcisia</taxon>
    </lineage>
</organism>
<feature type="coiled-coil region" evidence="1">
    <location>
        <begin position="69"/>
        <end position="96"/>
    </location>
</feature>
<feature type="coiled-coil region" evidence="1">
    <location>
        <begin position="710"/>
        <end position="737"/>
    </location>
</feature>
<evidence type="ECO:0000256" key="2">
    <source>
        <dbReference type="SAM" id="MobiDB-lite"/>
    </source>
</evidence>
<evidence type="ECO:0000256" key="1">
    <source>
        <dbReference type="SAM" id="Coils"/>
    </source>
</evidence>
<keyword evidence="1" id="KW-0175">Coiled coil</keyword>
<feature type="region of interest" description="Disordered" evidence="2">
    <location>
        <begin position="818"/>
        <end position="843"/>
    </location>
</feature>
<evidence type="ECO:0000313" key="3">
    <source>
        <dbReference type="EMBL" id="KAG5509815.1"/>
    </source>
</evidence>
<feature type="compositionally biased region" description="Basic and acidic residues" evidence="2">
    <location>
        <begin position="1197"/>
        <end position="1212"/>
    </location>
</feature>
<accession>A0A836IYZ4</accession>
<name>A0A836IYZ4_9TRYP</name>
<feature type="compositionally biased region" description="Polar residues" evidence="2">
    <location>
        <begin position="927"/>
        <end position="942"/>
    </location>
</feature>
<feature type="compositionally biased region" description="Basic and acidic residues" evidence="2">
    <location>
        <begin position="1013"/>
        <end position="1024"/>
    </location>
</feature>
<dbReference type="KEGG" id="phet:94293474"/>
<feature type="region of interest" description="Disordered" evidence="2">
    <location>
        <begin position="1180"/>
        <end position="1230"/>
    </location>
</feature>
<protein>
    <submittedName>
        <fullName evidence="3">Uncharacterized protein</fullName>
    </submittedName>
</protein>
<reference evidence="3 4" key="1">
    <citation type="submission" date="2021-02" db="EMBL/GenBank/DDBJ databases">
        <title>Porcisia hertigi Genome sequencing and assembly.</title>
        <authorList>
            <person name="Almutairi H."/>
            <person name="Gatherer D."/>
        </authorList>
    </citation>
    <scope>NUCLEOTIDE SEQUENCE [LARGE SCALE GENOMIC DNA]</scope>
    <source>
        <strain evidence="3 4">C119</strain>
    </source>
</reference>
<feature type="compositionally biased region" description="Low complexity" evidence="2">
    <location>
        <begin position="1103"/>
        <end position="1114"/>
    </location>
</feature>
<feature type="compositionally biased region" description="Polar residues" evidence="2">
    <location>
        <begin position="1045"/>
        <end position="1060"/>
    </location>
</feature>
<feature type="coiled-coil region" evidence="1">
    <location>
        <begin position="265"/>
        <end position="335"/>
    </location>
</feature>
<gene>
    <name evidence="3" type="ORF">JKF63_07460</name>
</gene>
<feature type="region of interest" description="Disordered" evidence="2">
    <location>
        <begin position="999"/>
        <end position="1080"/>
    </location>
</feature>
<feature type="coiled-coil region" evidence="1">
    <location>
        <begin position="627"/>
        <end position="661"/>
    </location>
</feature>
<comment type="caution">
    <text evidence="3">The sequence shown here is derived from an EMBL/GenBank/DDBJ whole genome shotgun (WGS) entry which is preliminary data.</text>
</comment>
<keyword evidence="4" id="KW-1185">Reference proteome</keyword>
<sequence>MSSFSRSALEMLQAAEDSLTRRPCHSRGVPVGVGTYAYKSTIDTRENNFATSHSCKNQRSGVPSDVVGIEELQQQLSRAMRELIDLRAELAAERDRRHETLIAMGRQWKEDVLVEVHRREAALQSDVSSIEEKMVAQWRENNEGCLIMRRQLEEAMRASRVRDTDRFQLREELQERTQQMEERVDAALAQSSAVRADCSRQLEQERATLSQRLDAELLRLVEMRRDDQRALQQARELMRDEGLRMRDGIRKAVQEVWEGSAAALVKTATEPIEQLRAELRQAKANAQAIEERVADCVRTCQAECRVLTTTTREQLHALESKEAVATSSIDRAERKADSAYETAHHMEAVITAAKEATERALVQVAGAVERTLRIEHTITDRDSRLVAVESQLHAIATAEGLRAEVEACKRQAARLESRLEASGATCARVDQLADRTALQVAAFADRISSCEASTQRGVDAVQRVQEGLEALESEGQQARNRFDTIEAVHQRHSHLLAQVEQRVAGQENRLDLCRQQQEQYVKDHMMVQRELTDRMEMAHTVASRAEQVSSDVRGEVNRVERRLDGIDHGLASTTAEINTLRGAIDDQRIQTLELQRQQKQVAGDLRLLSSRANEQMASAQSHERYSVERVESQVQLLRQNVARCEERLNEMDGRVQDYLKNAMQHHVGEVQKRLLAARNESLSQVTERMVAVEGAVEQSQQRVAEVPQQLAAAQQASVKLQRRVDALEANLQSLRGQTEVLAVSVDTQGGDRQRLGTVQQELMRLTAVQGRTQQDVSSLQEALRGLQVLLAVGSVKDRSLSGLGMSQAQTASTDIAAATGANSSSPSAHQPSGSGVHISPHSLVTGTLPEQHQQRSPAVATPPLADTSKASLQEMQYRHRFSSGSSDRGSKEGSGERPALQLSGVSSVRPPDEQEGRLNSLVEPTEHSTASASSDDAVQPFSTRPVAVASPQFTSSETPSSGPTPHFPSTVTNKVEQLSALAVTLEHATAIREFTTIASSSSLSDDESSDDGEEKRRGGRKVFELRGSLSDEGAEDDSTDLTAIVTLTSEAPASQSSRQYSGLPPSPEQQPSVGLAGSRGHHTRGLFVEKTPVVRQGVWGNVSSLQSQRPSVSSEGKPKSVLQRSEAMYGDGDRVQAMLQHDSDTAEIEGTATVEDMCVNAVDLEPSSVSQVVATTVSMPHTRNSNWNDWDSNSEANHTEEGRERPGERDTMEPQSPSDLGARHPVNCSNASSADDVVMHVNSVEESSGTPGPRTASSIPFTAGVASVVVHHRDVEDDLTATPRRIFVSTPTRDRGVESVQQAAQMRDSVPRHGIGTTSSSSSSAERAEALGLRGVQQGLPQRPPAQMRQYTNFDDSTSAEDD</sequence>
<evidence type="ECO:0000313" key="4">
    <source>
        <dbReference type="Proteomes" id="UP000674318"/>
    </source>
</evidence>
<dbReference type="EMBL" id="JAFJZO010000012">
    <property type="protein sequence ID" value="KAG5509815.1"/>
    <property type="molecule type" value="Genomic_DNA"/>
</dbReference>